<dbReference type="RefSeq" id="WP_269127649.1">
    <property type="nucleotide sequence ID" value="NZ_JAPUBN010000024.1"/>
</dbReference>
<dbReference type="NCBIfam" id="TIGR04408">
    <property type="entry name" value="LptG_lptG"/>
    <property type="match status" value="1"/>
</dbReference>
<keyword evidence="6 9" id="KW-1133">Transmembrane helix</keyword>
<comment type="caution">
    <text evidence="10">The sequence shown here is derived from an EMBL/GenBank/DDBJ whole genome shotgun (WGS) entry which is preliminary data.</text>
</comment>
<evidence type="ECO:0000313" key="10">
    <source>
        <dbReference type="EMBL" id="MCZ2723522.1"/>
    </source>
</evidence>
<organism evidence="10 11">
    <name type="scientific">Marinomonas phaeophyticola</name>
    <dbReference type="NCBI Taxonomy" id="3004091"/>
    <lineage>
        <taxon>Bacteria</taxon>
        <taxon>Pseudomonadati</taxon>
        <taxon>Pseudomonadota</taxon>
        <taxon>Gammaproteobacteria</taxon>
        <taxon>Oceanospirillales</taxon>
        <taxon>Oceanospirillaceae</taxon>
        <taxon>Marinomonas</taxon>
    </lineage>
</organism>
<keyword evidence="4" id="KW-1003">Cell membrane</keyword>
<keyword evidence="7 9" id="KW-0472">Membrane</keyword>
<evidence type="ECO:0000256" key="3">
    <source>
        <dbReference type="ARBA" id="ARBA00007725"/>
    </source>
</evidence>
<evidence type="ECO:0000256" key="8">
    <source>
        <dbReference type="ARBA" id="ARBA00026081"/>
    </source>
</evidence>
<feature type="transmembrane region" description="Helical" evidence="9">
    <location>
        <begin position="326"/>
        <end position="349"/>
    </location>
</feature>
<comment type="function">
    <text evidence="1">Part of the ABC transporter complex LptBFG involved in the translocation of lipopolysaccharide (LPS) from the inner membrane to the outer membrane.</text>
</comment>
<name>A0ABT4JYQ7_9GAMM</name>
<gene>
    <name evidence="10" type="primary">lptG</name>
    <name evidence="10" type="ORF">O1D97_18385</name>
</gene>
<feature type="transmembrane region" description="Helical" evidence="9">
    <location>
        <begin position="12"/>
        <end position="33"/>
    </location>
</feature>
<comment type="subunit">
    <text evidence="8">Component of the lipopolysaccharide transport and assembly complex. The LptBFG transporter is composed of two ATP-binding proteins (LptB) and two transmembrane proteins (LptF and LptG).</text>
</comment>
<comment type="similarity">
    <text evidence="3">Belongs to the LptF/LptG family.</text>
</comment>
<evidence type="ECO:0000256" key="1">
    <source>
        <dbReference type="ARBA" id="ARBA00002265"/>
    </source>
</evidence>
<dbReference type="PANTHER" id="PTHR33529">
    <property type="entry name" value="SLR0882 PROTEIN-RELATED"/>
    <property type="match status" value="1"/>
</dbReference>
<dbReference type="Proteomes" id="UP001149719">
    <property type="component" value="Unassembled WGS sequence"/>
</dbReference>
<comment type="subcellular location">
    <subcellularLocation>
        <location evidence="2">Cell membrane</location>
        <topology evidence="2">Multi-pass membrane protein</topology>
    </subcellularLocation>
</comment>
<accession>A0ABT4JYQ7</accession>
<dbReference type="Pfam" id="PF03739">
    <property type="entry name" value="LptF_LptG"/>
    <property type="match status" value="1"/>
</dbReference>
<dbReference type="EMBL" id="JAPUBN010000024">
    <property type="protein sequence ID" value="MCZ2723522.1"/>
    <property type="molecule type" value="Genomic_DNA"/>
</dbReference>
<feature type="transmembrane region" description="Helical" evidence="9">
    <location>
        <begin position="102"/>
        <end position="121"/>
    </location>
</feature>
<feature type="transmembrane region" description="Helical" evidence="9">
    <location>
        <begin position="272"/>
        <end position="290"/>
    </location>
</feature>
<feature type="transmembrane region" description="Helical" evidence="9">
    <location>
        <begin position="63"/>
        <end position="81"/>
    </location>
</feature>
<evidence type="ECO:0000256" key="6">
    <source>
        <dbReference type="ARBA" id="ARBA00022989"/>
    </source>
</evidence>
<feature type="transmembrane region" description="Helical" evidence="9">
    <location>
        <begin position="302"/>
        <end position="320"/>
    </location>
</feature>
<dbReference type="PANTHER" id="PTHR33529:SF2">
    <property type="entry name" value="LIPOPOLYSACCHARIDE EXPORT SYSTEM PERMEASE PROTEIN LPTG"/>
    <property type="match status" value="1"/>
</dbReference>
<evidence type="ECO:0000256" key="7">
    <source>
        <dbReference type="ARBA" id="ARBA00023136"/>
    </source>
</evidence>
<evidence type="ECO:0000256" key="4">
    <source>
        <dbReference type="ARBA" id="ARBA00022475"/>
    </source>
</evidence>
<proteinExistence type="inferred from homology"/>
<evidence type="ECO:0000256" key="9">
    <source>
        <dbReference type="SAM" id="Phobius"/>
    </source>
</evidence>
<evidence type="ECO:0000313" key="11">
    <source>
        <dbReference type="Proteomes" id="UP001149719"/>
    </source>
</evidence>
<sequence>MKKLDRHIGLGIFWAFLIVAFVLLGIDFVLTFIDQVKKVNTSFPISSLLEVLIFRLPGKFTDYIPIASLIGTLIGLGSMAANSELTVIRAAGIPLWRIGYSAIKPILLISAFGMVITEYIAPEARQKADLIEKLRNQQDNQFSLTGGVWIRSEEKFIYINAADKDGTLYGLQIFTPDGQKLTQISKANTATPLSNNQWELHSTRTTRFLETSIETTQAQTSVWETSLKPEHLFLAAQEPESLSLSQSNQYQSYLERQGLDNTQYKLEFWSKALSPLASIALVIVALSSVFGPLRSSTMGGRIFSGVMIGLVFQNGLSLFGKMSLAIGFSPLIGVITPIMICFIIGLILMRRVS</sequence>
<evidence type="ECO:0000256" key="5">
    <source>
        <dbReference type="ARBA" id="ARBA00022692"/>
    </source>
</evidence>
<evidence type="ECO:0000256" key="2">
    <source>
        <dbReference type="ARBA" id="ARBA00004651"/>
    </source>
</evidence>
<protein>
    <submittedName>
        <fullName evidence="10">LPS export ABC transporter permease LptG</fullName>
    </submittedName>
</protein>
<reference evidence="10" key="1">
    <citation type="submission" date="2022-12" db="EMBL/GenBank/DDBJ databases">
        <title>Marinomonas 15G1-11 sp. nov, isolated from marine algae.</title>
        <authorList>
            <person name="Butt M."/>
            <person name="Choi D.G."/>
            <person name="Kim J.M."/>
            <person name="Lee J.K."/>
            <person name="Baek J.H."/>
            <person name="Jeon C.O."/>
        </authorList>
    </citation>
    <scope>NUCLEOTIDE SEQUENCE</scope>
    <source>
        <strain evidence="10">15G1-11</strain>
    </source>
</reference>
<keyword evidence="11" id="KW-1185">Reference proteome</keyword>
<keyword evidence="5 9" id="KW-0812">Transmembrane</keyword>
<dbReference type="InterPro" id="IPR005495">
    <property type="entry name" value="LptG/LptF_permease"/>
</dbReference>
<dbReference type="InterPro" id="IPR030923">
    <property type="entry name" value="LptG"/>
</dbReference>